<keyword evidence="1" id="KW-0732">Signal</keyword>
<gene>
    <name evidence="2" type="ORF">Afil01_46550</name>
</gene>
<proteinExistence type="predicted"/>
<dbReference type="AlphaFoldDB" id="A0A9W6SP81"/>
<evidence type="ECO:0008006" key="4">
    <source>
        <dbReference type="Google" id="ProtNLM"/>
    </source>
</evidence>
<name>A0A9W6SP81_9ACTN</name>
<dbReference type="EMBL" id="BSTX01000003">
    <property type="protein sequence ID" value="GLZ79848.1"/>
    <property type="molecule type" value="Genomic_DNA"/>
</dbReference>
<protein>
    <recommendedName>
        <fullName evidence="4">Lipoprotein</fullName>
    </recommendedName>
</protein>
<comment type="caution">
    <text evidence="2">The sequence shown here is derived from an EMBL/GenBank/DDBJ whole genome shotgun (WGS) entry which is preliminary data.</text>
</comment>
<evidence type="ECO:0000313" key="3">
    <source>
        <dbReference type="Proteomes" id="UP001165079"/>
    </source>
</evidence>
<evidence type="ECO:0000313" key="2">
    <source>
        <dbReference type="EMBL" id="GLZ79848.1"/>
    </source>
</evidence>
<accession>A0A9W6SP81</accession>
<dbReference type="RefSeq" id="WP_285664991.1">
    <property type="nucleotide sequence ID" value="NZ_BSTX01000003.1"/>
</dbReference>
<feature type="signal peptide" evidence="1">
    <location>
        <begin position="1"/>
        <end position="20"/>
    </location>
</feature>
<dbReference type="Proteomes" id="UP001165079">
    <property type="component" value="Unassembled WGS sequence"/>
</dbReference>
<organism evidence="2 3">
    <name type="scientific">Actinorhabdospora filicis</name>
    <dbReference type="NCBI Taxonomy" id="1785913"/>
    <lineage>
        <taxon>Bacteria</taxon>
        <taxon>Bacillati</taxon>
        <taxon>Actinomycetota</taxon>
        <taxon>Actinomycetes</taxon>
        <taxon>Micromonosporales</taxon>
        <taxon>Micromonosporaceae</taxon>
        <taxon>Actinorhabdospora</taxon>
    </lineage>
</organism>
<dbReference type="PROSITE" id="PS51257">
    <property type="entry name" value="PROKAR_LIPOPROTEIN"/>
    <property type="match status" value="1"/>
</dbReference>
<keyword evidence="3" id="KW-1185">Reference proteome</keyword>
<feature type="chain" id="PRO_5040733062" description="Lipoprotein" evidence="1">
    <location>
        <begin position="21"/>
        <end position="300"/>
    </location>
</feature>
<evidence type="ECO:0000256" key="1">
    <source>
        <dbReference type="SAM" id="SignalP"/>
    </source>
</evidence>
<reference evidence="2" key="1">
    <citation type="submission" date="2023-03" db="EMBL/GenBank/DDBJ databases">
        <title>Actinorhabdospora filicis NBRC 111898.</title>
        <authorList>
            <person name="Ichikawa N."/>
            <person name="Sato H."/>
            <person name="Tonouchi N."/>
        </authorList>
    </citation>
    <scope>NUCLEOTIDE SEQUENCE</scope>
    <source>
        <strain evidence="2">NBRC 111898</strain>
    </source>
</reference>
<sequence length="300" mass="31246">MRPSRLLALPLLLAAGFLTACGGAAMPCSDNAITGLACEPPAGTGDPVAGQRVVAFEPEGSVAVPGTFSDAPVDPDVVRGWLAAKSGAGISEPRAPKPATPAEEGMAYVAVSRTTGCQKTDKAELRRQGDELISVFTGTGSVPGECVRAYTAYAQFAVPKASVTGVKKIDGQPVVDAAGPGKQIAFVPIAGLDETRFAPVFLRDDKAKSLREEFVAHGASESDVVVLDEPTPAGKERVAYLLDGCAEKKARLLVSPTVLQAELVRDTTIDCDGNVRFLVVFELDAKDVPQGAMPAVWGQR</sequence>